<dbReference type="SUPFAM" id="SSF50630">
    <property type="entry name" value="Acid proteases"/>
    <property type="match status" value="1"/>
</dbReference>
<reference evidence="14" key="2">
    <citation type="journal article" date="2018" name="BMC Genomics">
        <title>Genomic insights into host adaptation between the wheat stripe rust pathogen (Puccinia striiformis f. sp. tritici) and the barley stripe rust pathogen (Puccinia striiformis f. sp. hordei).</title>
        <authorList>
            <person name="Xia C."/>
            <person name="Wang M."/>
            <person name="Yin C."/>
            <person name="Cornejo O.E."/>
            <person name="Hulbert S.H."/>
            <person name="Chen X."/>
        </authorList>
    </citation>
    <scope>NUCLEOTIDE SEQUENCE [LARGE SCALE GENOMIC DNA]</scope>
    <source>
        <strain evidence="14">93TX-2</strain>
    </source>
</reference>
<dbReference type="PROSITE" id="PS00141">
    <property type="entry name" value="ASP_PROTEASE"/>
    <property type="match status" value="1"/>
</dbReference>
<dbReference type="InterPro" id="IPR001584">
    <property type="entry name" value="Integrase_cat-core"/>
</dbReference>
<keyword evidence="9" id="KW-0175">Coiled coil</keyword>
<dbReference type="InterPro" id="IPR041588">
    <property type="entry name" value="Integrase_H2C2"/>
</dbReference>
<protein>
    <recommendedName>
        <fullName evidence="15">Integrase catalytic domain-containing protein</fullName>
    </recommendedName>
</protein>
<dbReference type="CDD" id="cd00303">
    <property type="entry name" value="retropepsin_like"/>
    <property type="match status" value="1"/>
</dbReference>
<keyword evidence="7" id="KW-0694">RNA-binding</keyword>
<evidence type="ECO:0000313" key="13">
    <source>
        <dbReference type="EMBL" id="POV95932.1"/>
    </source>
</evidence>
<evidence type="ECO:0000256" key="1">
    <source>
        <dbReference type="ARBA" id="ARBA00022679"/>
    </source>
</evidence>
<keyword evidence="4" id="KW-0645">Protease</keyword>
<dbReference type="Gene3D" id="1.10.340.70">
    <property type="match status" value="1"/>
</dbReference>
<dbReference type="VEuPathDB" id="FungiDB:PSHT_15415"/>
<gene>
    <name evidence="13" type="ORF">PSHT_15415</name>
</gene>
<evidence type="ECO:0000256" key="5">
    <source>
        <dbReference type="ARBA" id="ARBA00022759"/>
    </source>
</evidence>
<dbReference type="Pfam" id="PF17921">
    <property type="entry name" value="Integrase_H2C2"/>
    <property type="match status" value="1"/>
</dbReference>
<dbReference type="SUPFAM" id="SSF56672">
    <property type="entry name" value="DNA/RNA polymerases"/>
    <property type="match status" value="1"/>
</dbReference>
<dbReference type="InterPro" id="IPR012337">
    <property type="entry name" value="RNaseH-like_sf"/>
</dbReference>
<reference evidence="13 14" key="1">
    <citation type="submission" date="2017-12" db="EMBL/GenBank/DDBJ databases">
        <title>Gene loss provides genomic basis for host adaptation in cereal stripe rust fungi.</title>
        <authorList>
            <person name="Xia C."/>
        </authorList>
    </citation>
    <scope>NUCLEOTIDE SEQUENCE [LARGE SCALE GENOMIC DNA]</scope>
    <source>
        <strain evidence="13 14">93TX-2</strain>
    </source>
</reference>
<feature type="region of interest" description="Disordered" evidence="10">
    <location>
        <begin position="401"/>
        <end position="430"/>
    </location>
</feature>
<feature type="compositionally biased region" description="Basic and acidic residues" evidence="10">
    <location>
        <begin position="965"/>
        <end position="975"/>
    </location>
</feature>
<dbReference type="InterPro" id="IPR043502">
    <property type="entry name" value="DNA/RNA_pol_sf"/>
</dbReference>
<evidence type="ECO:0000256" key="6">
    <source>
        <dbReference type="ARBA" id="ARBA00022801"/>
    </source>
</evidence>
<feature type="compositionally biased region" description="Acidic residues" evidence="10">
    <location>
        <begin position="989"/>
        <end position="1004"/>
    </location>
</feature>
<feature type="compositionally biased region" description="Low complexity" evidence="10">
    <location>
        <begin position="953"/>
        <end position="962"/>
    </location>
</feature>
<sequence>MHIFIALPNFEAMKSQQVIKDSPPSSELSDVSLATIKVAEKAKIKKAKEGAKVTADAWTPIATTASSKKKKDKSLESKGMAETYLASSDEGMSKLGSPILPDKGPFNALRESLPSLEPTRTTRRETNVGVTPMEVNSRATSLALRSGMSTPVPIPVDRLTVPPKDPSATESREVTAGLETTHPSNQAPIFDNKQLEMYINMFHSQWFMYDEAKKTDDQVVMKAALNQAISSQELIRRVLSYEEMMDVCENWLAEAEMDIVFPKKRASNPLISSATQASTSTPSHQTGRSSPQEDVAMTYRDPTPVQATAQPASSTSSVHQTTHNSVYAPVQNSELNHAHQAVQHAMNASNYANLNVTNAPALNFMPNAMNAQAPNFVQDVTNAPAQNFVPNYATQFQQNHNQSTFEHPRPPQHQQGLPATSHQAGPPPTTVRTIRTTVLEGTGTITAAHEPAAPQPHPPPQQRATPYPVQRQPGGNSGGSRRRRRNHQPEDNTAQVLEESPKSTSSPVDPYMNLSFNPALEQLSDASQKEFLLSNINNRLVQLMLFQVLLLESCVEKLSSTINSSILELIKSEITPILLDDTLHKLRELRREEKSSPDTCQTESLKDFINEKIDCLQDIIAINDGQQKTDIDIMRREFSQMEHRLFNNFSSITNQLNDLSNNENDRFEQVKRRIGAVNNQIENLKSEVHTLTNDAHSKGRESPPHLKYNNPIMNSAPQTFHPIECPQQQCVTEKEKTDPVTEVFEEFPPINHHNVDLDMRRELWKGIPRTNEWEKFSGEYPYNHELWLKNTDVLVEDYLLLDHMVLSRMTTILTDSAKSWYLGLRDRNKDKSWAWWKNQFRIQWGTENWKSKMQHEFETDHYSYDNKKIHKWFSTQRERLRAYQPELSEYLVCEKVMRQCPGNLEHAIKSRCKKESTQMSYEEMVVIAQDILERAMKPSRNNPSSNNQANMRSSWKNNNSSNRADYNKSDAEKKKECPKKRNRINNVGMEEEDGDQPEKDDEESSGQQSENDEPSKQDDTFVAAITNDAEAHQPQTWDNSQPVAHVEDARLMKCKPDKGKAHLIGKANLTSVLINNSTYICLLDTGASCSIISNKTLQHIKSDWRDHLMPVNQAKFHSCSDQLRALGIIELSLVFPHTKGSVRILAEFVVMENARMDYLILGNDYLSLYGFDITNSKERYFTIGNENKKKKFSFRTTAQDRASNSNEISAVRDTDPAKTKFVNQELSEAKISEKLSMEQKLQLVDTLYENQRPPYPASPKTREALEEHIDELVRLDVLRKVGHNEVVEITTPVIVAWHNGKSRMVGDFRALNTYTAADRYPIPKISETLTNLAKAKFLTSMDVLKGFHQNVIAEDSRKFLRIISHKEEKENDSRFPIMGIHVSTFKSEFFELVSEGYSKDNNAIVLKQILVKDSKDTELRNSLQGIWKTSYLEGRFSLFDGLLYHREKHNSVLVIVDKESINTILHECHDSVYSGHFSEDRTMEKVADTAWWKDWKKDTVEYCNSCERCQKANKATGKRFGLMMKIQEPSKPWDIINMDWVTSLSPEDSAMDTAILFWNRVMPRTGIPRIIISDRDPKFTSEFWTSMHSMLGTKLSFSTAYHPQTDGLAERMIQTLEDMVRRYCAYGLEFKDNDGYTHDWVSLLPILELAYCTSIHSTTGKPPALLEKGWIQTSQKTSSRRKQ</sequence>
<feature type="compositionally biased region" description="Low complexity" evidence="10">
    <location>
        <begin position="272"/>
        <end position="286"/>
    </location>
</feature>
<dbReference type="FunFam" id="1.10.340.70:FF:000001">
    <property type="entry name" value="Retrovirus-related Pol polyprotein from transposon gypsy-like Protein"/>
    <property type="match status" value="1"/>
</dbReference>
<keyword evidence="3" id="KW-0540">Nuclease</keyword>
<dbReference type="PANTHER" id="PTHR37984">
    <property type="entry name" value="PROTEIN CBG26694"/>
    <property type="match status" value="1"/>
</dbReference>
<keyword evidence="4" id="KW-0064">Aspartyl protease</keyword>
<feature type="domain" description="Integrase catalytic" evidence="12">
    <location>
        <begin position="1486"/>
        <end position="1671"/>
    </location>
</feature>
<organism evidence="13 14">
    <name type="scientific">Puccinia striiformis</name>
    <dbReference type="NCBI Taxonomy" id="27350"/>
    <lineage>
        <taxon>Eukaryota</taxon>
        <taxon>Fungi</taxon>
        <taxon>Dikarya</taxon>
        <taxon>Basidiomycota</taxon>
        <taxon>Pucciniomycotina</taxon>
        <taxon>Pucciniomycetes</taxon>
        <taxon>Pucciniales</taxon>
        <taxon>Pucciniaceae</taxon>
        <taxon>Puccinia</taxon>
    </lineage>
</organism>
<keyword evidence="14" id="KW-1185">Reference proteome</keyword>
<feature type="region of interest" description="Disordered" evidence="10">
    <location>
        <begin position="448"/>
        <end position="509"/>
    </location>
</feature>
<evidence type="ECO:0000256" key="3">
    <source>
        <dbReference type="ARBA" id="ARBA00022722"/>
    </source>
</evidence>
<dbReference type="PROSITE" id="PS50175">
    <property type="entry name" value="ASP_PROT_RETROV"/>
    <property type="match status" value="1"/>
</dbReference>
<dbReference type="SUPFAM" id="SSF53098">
    <property type="entry name" value="Ribonuclease H-like"/>
    <property type="match status" value="1"/>
</dbReference>
<dbReference type="InterPro" id="IPR021109">
    <property type="entry name" value="Peptidase_aspartic_dom_sf"/>
</dbReference>
<dbReference type="GO" id="GO:0004519">
    <property type="term" value="F:endonuclease activity"/>
    <property type="evidence" value="ECO:0007669"/>
    <property type="project" value="UniProtKB-KW"/>
</dbReference>
<dbReference type="PANTHER" id="PTHR37984:SF15">
    <property type="entry name" value="INTEGRASE CATALYTIC DOMAIN-CONTAINING PROTEIN"/>
    <property type="match status" value="1"/>
</dbReference>
<evidence type="ECO:0008006" key="15">
    <source>
        <dbReference type="Google" id="ProtNLM"/>
    </source>
</evidence>
<evidence type="ECO:0000256" key="9">
    <source>
        <dbReference type="SAM" id="Coils"/>
    </source>
</evidence>
<evidence type="ECO:0000256" key="4">
    <source>
        <dbReference type="ARBA" id="ARBA00022750"/>
    </source>
</evidence>
<comment type="caution">
    <text evidence="13">The sequence shown here is derived from an EMBL/GenBank/DDBJ whole genome shotgun (WGS) entry which is preliminary data.</text>
</comment>
<keyword evidence="2" id="KW-0548">Nucleotidyltransferase</keyword>
<feature type="region of interest" description="Disordered" evidence="10">
    <location>
        <begin position="935"/>
        <end position="1017"/>
    </location>
</feature>
<feature type="coiled-coil region" evidence="9">
    <location>
        <begin position="667"/>
        <end position="694"/>
    </location>
</feature>
<feature type="region of interest" description="Disordered" evidence="10">
    <location>
        <begin position="271"/>
        <end position="295"/>
    </location>
</feature>
<dbReference type="GO" id="GO:0006508">
    <property type="term" value="P:proteolysis"/>
    <property type="evidence" value="ECO:0007669"/>
    <property type="project" value="InterPro"/>
</dbReference>
<dbReference type="Proteomes" id="UP000238274">
    <property type="component" value="Unassembled WGS sequence"/>
</dbReference>
<evidence type="ECO:0000313" key="14">
    <source>
        <dbReference type="Proteomes" id="UP000238274"/>
    </source>
</evidence>
<keyword evidence="8" id="KW-0695">RNA-directed DNA polymerase</keyword>
<evidence type="ECO:0000259" key="12">
    <source>
        <dbReference type="PROSITE" id="PS50994"/>
    </source>
</evidence>
<dbReference type="InterPro" id="IPR036397">
    <property type="entry name" value="RNaseH_sf"/>
</dbReference>
<evidence type="ECO:0000256" key="8">
    <source>
        <dbReference type="ARBA" id="ARBA00022918"/>
    </source>
</evidence>
<dbReference type="GO" id="GO:0003723">
    <property type="term" value="F:RNA binding"/>
    <property type="evidence" value="ECO:0007669"/>
    <property type="project" value="UniProtKB-KW"/>
</dbReference>
<dbReference type="InterPro" id="IPR050951">
    <property type="entry name" value="Retrovirus_Pol_polyprotein"/>
</dbReference>
<keyword evidence="6" id="KW-0378">Hydrolase</keyword>
<evidence type="ECO:0000259" key="11">
    <source>
        <dbReference type="PROSITE" id="PS50175"/>
    </source>
</evidence>
<reference evidence="14" key="3">
    <citation type="journal article" date="2018" name="Mol. Plant Microbe Interact.">
        <title>Genome sequence resources for the wheat stripe rust pathogen (Puccinia striiformis f. sp. tritici) and the barley stripe rust pathogen (Puccinia striiformis f. sp. hordei).</title>
        <authorList>
            <person name="Xia C."/>
            <person name="Wang M."/>
            <person name="Yin C."/>
            <person name="Cornejo O.E."/>
            <person name="Hulbert S.H."/>
            <person name="Chen X."/>
        </authorList>
    </citation>
    <scope>NUCLEOTIDE SEQUENCE [LARGE SCALE GENOMIC DNA]</scope>
    <source>
        <strain evidence="14">93TX-2</strain>
    </source>
</reference>
<dbReference type="Gene3D" id="3.90.20.10">
    <property type="match status" value="1"/>
</dbReference>
<dbReference type="Gene3D" id="2.40.70.10">
    <property type="entry name" value="Acid Proteases"/>
    <property type="match status" value="1"/>
</dbReference>
<feature type="region of interest" description="Disordered" evidence="10">
    <location>
        <begin position="147"/>
        <end position="169"/>
    </location>
</feature>
<dbReference type="GO" id="GO:0004190">
    <property type="term" value="F:aspartic-type endopeptidase activity"/>
    <property type="evidence" value="ECO:0007669"/>
    <property type="project" value="UniProtKB-KW"/>
</dbReference>
<feature type="compositionally biased region" description="Polar residues" evidence="10">
    <location>
        <begin position="939"/>
        <end position="952"/>
    </location>
</feature>
<dbReference type="OrthoDB" id="3250101at2759"/>
<dbReference type="InterPro" id="IPR001969">
    <property type="entry name" value="Aspartic_peptidase_AS"/>
</dbReference>
<evidence type="ECO:0000256" key="10">
    <source>
        <dbReference type="SAM" id="MobiDB-lite"/>
    </source>
</evidence>
<dbReference type="PROSITE" id="PS50994">
    <property type="entry name" value="INTEGRASE"/>
    <property type="match status" value="1"/>
</dbReference>
<dbReference type="InterPro" id="IPR001995">
    <property type="entry name" value="Peptidase_A2_cat"/>
</dbReference>
<dbReference type="Gene3D" id="3.30.420.10">
    <property type="entry name" value="Ribonuclease H-like superfamily/Ribonuclease H"/>
    <property type="match status" value="1"/>
</dbReference>
<dbReference type="VEuPathDB" id="FungiDB:PSTT_12090"/>
<evidence type="ECO:0000256" key="7">
    <source>
        <dbReference type="ARBA" id="ARBA00022884"/>
    </source>
</evidence>
<evidence type="ECO:0000256" key="2">
    <source>
        <dbReference type="ARBA" id="ARBA00022695"/>
    </source>
</evidence>
<dbReference type="InterPro" id="IPR043128">
    <property type="entry name" value="Rev_trsase/Diguanyl_cyclase"/>
</dbReference>
<feature type="domain" description="Peptidase A2" evidence="11">
    <location>
        <begin position="1079"/>
        <end position="1173"/>
    </location>
</feature>
<dbReference type="Gene3D" id="3.10.10.10">
    <property type="entry name" value="HIV Type 1 Reverse Transcriptase, subunit A, domain 1"/>
    <property type="match status" value="1"/>
</dbReference>
<dbReference type="GO" id="GO:0003964">
    <property type="term" value="F:RNA-directed DNA polymerase activity"/>
    <property type="evidence" value="ECO:0007669"/>
    <property type="project" value="UniProtKB-KW"/>
</dbReference>
<accession>A0A2S4UF60</accession>
<proteinExistence type="predicted"/>
<dbReference type="GO" id="GO:0015074">
    <property type="term" value="P:DNA integration"/>
    <property type="evidence" value="ECO:0007669"/>
    <property type="project" value="InterPro"/>
</dbReference>
<keyword evidence="5" id="KW-0255">Endonuclease</keyword>
<name>A0A2S4UF60_9BASI</name>
<dbReference type="EMBL" id="PKSM01000392">
    <property type="protein sequence ID" value="POV95932.1"/>
    <property type="molecule type" value="Genomic_DNA"/>
</dbReference>
<dbReference type="Gene3D" id="3.30.70.270">
    <property type="match status" value="1"/>
</dbReference>
<keyword evidence="1" id="KW-0808">Transferase</keyword>
<dbReference type="GO" id="GO:0005634">
    <property type="term" value="C:nucleus"/>
    <property type="evidence" value="ECO:0007669"/>
    <property type="project" value="UniProtKB-ARBA"/>
</dbReference>
<feature type="compositionally biased region" description="Polar residues" evidence="10">
    <location>
        <begin position="412"/>
        <end position="423"/>
    </location>
</feature>
<dbReference type="VEuPathDB" id="FungiDB:PSTT_10815"/>